<comment type="caution">
    <text evidence="1">The sequence shown here is derived from an EMBL/GenBank/DDBJ whole genome shotgun (WGS) entry which is preliminary data.</text>
</comment>
<proteinExistence type="predicted"/>
<keyword evidence="2" id="KW-1185">Reference proteome</keyword>
<evidence type="ECO:0000313" key="1">
    <source>
        <dbReference type="EMBL" id="KAL3611295.1"/>
    </source>
</evidence>
<dbReference type="EMBL" id="RCHU02000001">
    <property type="protein sequence ID" value="KAL3611295.1"/>
    <property type="molecule type" value="Genomic_DNA"/>
</dbReference>
<protein>
    <submittedName>
        <fullName evidence="1">Uncharacterized protein</fullName>
    </submittedName>
</protein>
<evidence type="ECO:0000313" key="2">
    <source>
        <dbReference type="Proteomes" id="UP000309997"/>
    </source>
</evidence>
<reference evidence="1 2" key="1">
    <citation type="journal article" date="2024" name="Plant Biotechnol. J.">
        <title>Genome and CRISPR/Cas9 system of a widespread forest tree (Populus alba) in the world.</title>
        <authorList>
            <person name="Liu Y.J."/>
            <person name="Jiang P.F."/>
            <person name="Han X.M."/>
            <person name="Li X.Y."/>
            <person name="Wang H.M."/>
            <person name="Wang Y.J."/>
            <person name="Wang X.X."/>
            <person name="Zeng Q.Y."/>
        </authorList>
    </citation>
    <scope>NUCLEOTIDE SEQUENCE [LARGE SCALE GENOMIC DNA]</scope>
    <source>
        <strain evidence="2">cv. PAL-ZL1</strain>
    </source>
</reference>
<accession>A0ACC4D2T5</accession>
<name>A0ACC4D2T5_POPAL</name>
<organism evidence="1 2">
    <name type="scientific">Populus alba</name>
    <name type="common">White poplar</name>
    <dbReference type="NCBI Taxonomy" id="43335"/>
    <lineage>
        <taxon>Eukaryota</taxon>
        <taxon>Viridiplantae</taxon>
        <taxon>Streptophyta</taxon>
        <taxon>Embryophyta</taxon>
        <taxon>Tracheophyta</taxon>
        <taxon>Spermatophyta</taxon>
        <taxon>Magnoliopsida</taxon>
        <taxon>eudicotyledons</taxon>
        <taxon>Gunneridae</taxon>
        <taxon>Pentapetalae</taxon>
        <taxon>rosids</taxon>
        <taxon>fabids</taxon>
        <taxon>Malpighiales</taxon>
        <taxon>Salicaceae</taxon>
        <taxon>Saliceae</taxon>
        <taxon>Populus</taxon>
    </lineage>
</organism>
<gene>
    <name evidence="1" type="ORF">D5086_002315</name>
</gene>
<dbReference type="Proteomes" id="UP000309997">
    <property type="component" value="Unassembled WGS sequence"/>
</dbReference>
<sequence>MANTEAEAVDFEPEEDDLMDEDGAADADASSSPRAPLPKLKSAITGGSTSSSLSAPKKTKGRGFREEVDAERQSRLSGRGFDSLGSDGGPGPQRSVEGWIILVSGVHEEAQDDHLQEAFGEFGEIKNLHLNLDRRTGFVKGYALIEYEKFEQAENAIASMNGGTLLEQIIYVDWAFSNGPSNWASRRKNMSLIENWGYNIKWCLDLGKEGQHSSSFWELEKQNGPAFLERNANIRTS</sequence>